<reference evidence="8 9" key="1">
    <citation type="submission" date="2018-05" db="EMBL/GenBank/DDBJ databases">
        <title>Genomic Encyclopedia of Type Strains, Phase IV (KMG-IV): sequencing the most valuable type-strain genomes for metagenomic binning, comparative biology and taxonomic classification.</title>
        <authorList>
            <person name="Goeker M."/>
        </authorList>
    </citation>
    <scope>NUCLEOTIDE SEQUENCE [LARGE SCALE GENOMIC DNA]</scope>
    <source>
        <strain evidence="8 9">DSM 3183</strain>
    </source>
</reference>
<dbReference type="OrthoDB" id="9812068at2"/>
<dbReference type="PROSITE" id="PS50106">
    <property type="entry name" value="PDZ"/>
    <property type="match status" value="1"/>
</dbReference>
<dbReference type="EMBL" id="QJJM01000004">
    <property type="protein sequence ID" value="PXW77649.1"/>
    <property type="molecule type" value="Genomic_DNA"/>
</dbReference>
<keyword evidence="6" id="KW-0732">Signal</keyword>
<dbReference type="SUPFAM" id="SSF52096">
    <property type="entry name" value="ClpP/crotonase"/>
    <property type="match status" value="1"/>
</dbReference>
<dbReference type="InterPro" id="IPR036034">
    <property type="entry name" value="PDZ_sf"/>
</dbReference>
<evidence type="ECO:0000256" key="2">
    <source>
        <dbReference type="ARBA" id="ARBA00022670"/>
    </source>
</evidence>
<dbReference type="GO" id="GO:0008236">
    <property type="term" value="F:serine-type peptidase activity"/>
    <property type="evidence" value="ECO:0007669"/>
    <property type="project" value="UniProtKB-KW"/>
</dbReference>
<dbReference type="GO" id="GO:0004175">
    <property type="term" value="F:endopeptidase activity"/>
    <property type="evidence" value="ECO:0007669"/>
    <property type="project" value="TreeGrafter"/>
</dbReference>
<comment type="caution">
    <text evidence="8">The sequence shown here is derived from an EMBL/GenBank/DDBJ whole genome shotgun (WGS) entry which is preliminary data.</text>
</comment>
<dbReference type="Pfam" id="PF13180">
    <property type="entry name" value="PDZ_2"/>
    <property type="match status" value="1"/>
</dbReference>
<dbReference type="PANTHER" id="PTHR32060:SF30">
    <property type="entry name" value="CARBOXY-TERMINAL PROCESSING PROTEASE CTPA"/>
    <property type="match status" value="1"/>
</dbReference>
<feature type="domain" description="PDZ" evidence="7">
    <location>
        <begin position="84"/>
        <end position="152"/>
    </location>
</feature>
<dbReference type="Proteomes" id="UP000248014">
    <property type="component" value="Unassembled WGS sequence"/>
</dbReference>
<dbReference type="GO" id="GO:0007165">
    <property type="term" value="P:signal transduction"/>
    <property type="evidence" value="ECO:0007669"/>
    <property type="project" value="TreeGrafter"/>
</dbReference>
<feature type="signal peptide" evidence="6">
    <location>
        <begin position="1"/>
        <end position="25"/>
    </location>
</feature>
<dbReference type="GO" id="GO:0030288">
    <property type="term" value="C:outer membrane-bounded periplasmic space"/>
    <property type="evidence" value="ECO:0007669"/>
    <property type="project" value="TreeGrafter"/>
</dbReference>
<dbReference type="SMART" id="SM00245">
    <property type="entry name" value="TSPc"/>
    <property type="match status" value="1"/>
</dbReference>
<dbReference type="Gene3D" id="2.30.42.10">
    <property type="match status" value="1"/>
</dbReference>
<dbReference type="Pfam" id="PF22694">
    <property type="entry name" value="CtpB_N-like"/>
    <property type="match status" value="1"/>
</dbReference>
<dbReference type="InterPro" id="IPR029045">
    <property type="entry name" value="ClpP/crotonase-like_dom_sf"/>
</dbReference>
<dbReference type="SUPFAM" id="SSF50156">
    <property type="entry name" value="PDZ domain-like"/>
    <property type="match status" value="1"/>
</dbReference>
<keyword evidence="3 5" id="KW-0378">Hydrolase</keyword>
<dbReference type="CDD" id="cd06782">
    <property type="entry name" value="cpPDZ_CPP-like"/>
    <property type="match status" value="1"/>
</dbReference>
<organism evidence="8 9">
    <name type="scientific">Blastomonas natatoria</name>
    <dbReference type="NCBI Taxonomy" id="34015"/>
    <lineage>
        <taxon>Bacteria</taxon>
        <taxon>Pseudomonadati</taxon>
        <taxon>Pseudomonadota</taxon>
        <taxon>Alphaproteobacteria</taxon>
        <taxon>Sphingomonadales</taxon>
        <taxon>Sphingomonadaceae</taxon>
        <taxon>Blastomonas</taxon>
    </lineage>
</organism>
<dbReference type="InterPro" id="IPR055210">
    <property type="entry name" value="CtpA/B_N"/>
</dbReference>
<sequence>MMKSRLARASAIALAVALVPVTTSAISQVESDTQAEIAKFVDIFERVKADYVEPVDDDKLVRGAIDGMLAALDPHSSYLDARDFANLRTQTEGMYGGLGLSVTMQDGAVKVIAPTRETPADKAGIKAGDYITHLDGKLIYGGTLDDAVDQMRGEPGTSIKLTIVREGRDKPFDVTITRAIIDLKPVTWEVKDDIGIITIASFTSSVGEDVNEAIRGIEAKLGRKPTGYVLDMRSNPGGLLDEAVAVSDVFLQKGEIVSQRGRHKGDIERYYARPGDSTGGLPLIVLVDSGSASASEIVAGALQDHRRALIMGERSFGKGSVQTLLPLSRTSALKLTTARYFTPSGKSVQEGGIEPDIAVPQISDPDYKTRMKLRESDLRGHLINEIGLDDKDLEVDKLEDPRFTMTTEQLKEKGIEDFQLYYALATLQRTTLASARLSATRPIAARSAVVGRPAARRN</sequence>
<dbReference type="CDD" id="cd07560">
    <property type="entry name" value="Peptidase_S41_CPP"/>
    <property type="match status" value="1"/>
</dbReference>
<dbReference type="PANTHER" id="PTHR32060">
    <property type="entry name" value="TAIL-SPECIFIC PROTEASE"/>
    <property type="match status" value="1"/>
</dbReference>
<keyword evidence="4 5" id="KW-0720">Serine protease</keyword>
<dbReference type="InterPro" id="IPR004447">
    <property type="entry name" value="Peptidase_S41A"/>
</dbReference>
<dbReference type="FunFam" id="2.30.42.10:FF:000063">
    <property type="entry name" value="Peptidase, S41 family"/>
    <property type="match status" value="1"/>
</dbReference>
<keyword evidence="2 5" id="KW-0645">Protease</keyword>
<comment type="similarity">
    <text evidence="1 5">Belongs to the peptidase S41A family.</text>
</comment>
<dbReference type="NCBIfam" id="TIGR00225">
    <property type="entry name" value="prc"/>
    <property type="match status" value="1"/>
</dbReference>
<dbReference type="SMART" id="SM00228">
    <property type="entry name" value="PDZ"/>
    <property type="match status" value="1"/>
</dbReference>
<evidence type="ECO:0000256" key="4">
    <source>
        <dbReference type="ARBA" id="ARBA00022825"/>
    </source>
</evidence>
<dbReference type="Pfam" id="PF03572">
    <property type="entry name" value="Peptidase_S41"/>
    <property type="match status" value="1"/>
</dbReference>
<keyword evidence="9" id="KW-1185">Reference proteome</keyword>
<evidence type="ECO:0000313" key="9">
    <source>
        <dbReference type="Proteomes" id="UP000248014"/>
    </source>
</evidence>
<evidence type="ECO:0000259" key="7">
    <source>
        <dbReference type="PROSITE" id="PS50106"/>
    </source>
</evidence>
<dbReference type="AlphaFoldDB" id="A0A2V3VM31"/>
<dbReference type="InterPro" id="IPR001478">
    <property type="entry name" value="PDZ"/>
</dbReference>
<name>A0A2V3VM31_9SPHN</name>
<protein>
    <submittedName>
        <fullName evidence="8">S41A family C-terminal processing peptidase-3</fullName>
    </submittedName>
</protein>
<gene>
    <name evidence="8" type="ORF">C7451_104144</name>
</gene>
<dbReference type="InterPro" id="IPR005151">
    <property type="entry name" value="Tail-specific_protease"/>
</dbReference>
<accession>A0A2V3VM31</accession>
<feature type="chain" id="PRO_5016059133" evidence="6">
    <location>
        <begin position="26"/>
        <end position="458"/>
    </location>
</feature>
<evidence type="ECO:0000256" key="5">
    <source>
        <dbReference type="RuleBase" id="RU004404"/>
    </source>
</evidence>
<proteinExistence type="inferred from homology"/>
<dbReference type="GO" id="GO:0006508">
    <property type="term" value="P:proteolysis"/>
    <property type="evidence" value="ECO:0007669"/>
    <property type="project" value="UniProtKB-KW"/>
</dbReference>
<dbReference type="Gene3D" id="3.30.750.44">
    <property type="match status" value="1"/>
</dbReference>
<evidence type="ECO:0000256" key="6">
    <source>
        <dbReference type="SAM" id="SignalP"/>
    </source>
</evidence>
<evidence type="ECO:0000313" key="8">
    <source>
        <dbReference type="EMBL" id="PXW77649.1"/>
    </source>
</evidence>
<evidence type="ECO:0000256" key="1">
    <source>
        <dbReference type="ARBA" id="ARBA00009179"/>
    </source>
</evidence>
<dbReference type="Gene3D" id="3.90.226.10">
    <property type="entry name" value="2-enoyl-CoA Hydratase, Chain A, domain 1"/>
    <property type="match status" value="1"/>
</dbReference>
<evidence type="ECO:0000256" key="3">
    <source>
        <dbReference type="ARBA" id="ARBA00022801"/>
    </source>
</evidence>